<dbReference type="GO" id="GO:0016020">
    <property type="term" value="C:membrane"/>
    <property type="evidence" value="ECO:0007669"/>
    <property type="project" value="InterPro"/>
</dbReference>
<feature type="domain" description="Solute-binding protein family 3/N-terminal" evidence="3">
    <location>
        <begin position="26"/>
        <end position="247"/>
    </location>
</feature>
<evidence type="ECO:0000259" key="3">
    <source>
        <dbReference type="SMART" id="SM00062"/>
    </source>
</evidence>
<dbReference type="SMART" id="SM00062">
    <property type="entry name" value="PBPb"/>
    <property type="match status" value="1"/>
</dbReference>
<comment type="caution">
    <text evidence="5">The sequence shown here is derived from an EMBL/GenBank/DDBJ whole genome shotgun (WGS) entry which is preliminary data.</text>
</comment>
<evidence type="ECO:0000259" key="4">
    <source>
        <dbReference type="SMART" id="SM00079"/>
    </source>
</evidence>
<dbReference type="Gene3D" id="3.40.190.10">
    <property type="entry name" value="Periplasmic binding protein-like II"/>
    <property type="match status" value="2"/>
</dbReference>
<dbReference type="Proteomes" id="UP000622317">
    <property type="component" value="Unassembled WGS sequence"/>
</dbReference>
<feature type="signal peptide" evidence="2">
    <location>
        <begin position="1"/>
        <end position="23"/>
    </location>
</feature>
<evidence type="ECO:0000313" key="5">
    <source>
        <dbReference type="EMBL" id="MBD5780555.1"/>
    </source>
</evidence>
<dbReference type="GO" id="GO:0015276">
    <property type="term" value="F:ligand-gated monoatomic ion channel activity"/>
    <property type="evidence" value="ECO:0007669"/>
    <property type="project" value="InterPro"/>
</dbReference>
<dbReference type="PROSITE" id="PS51257">
    <property type="entry name" value="PROKAR_LIPOPROTEIN"/>
    <property type="match status" value="1"/>
</dbReference>
<dbReference type="Pfam" id="PF00497">
    <property type="entry name" value="SBP_bac_3"/>
    <property type="match status" value="1"/>
</dbReference>
<dbReference type="PANTHER" id="PTHR35936">
    <property type="entry name" value="MEMBRANE-BOUND LYTIC MUREIN TRANSGLYCOSYLASE F"/>
    <property type="match status" value="1"/>
</dbReference>
<organism evidence="5 6">
    <name type="scientific">Pelagicoccus enzymogenes</name>
    <dbReference type="NCBI Taxonomy" id="2773457"/>
    <lineage>
        <taxon>Bacteria</taxon>
        <taxon>Pseudomonadati</taxon>
        <taxon>Verrucomicrobiota</taxon>
        <taxon>Opitutia</taxon>
        <taxon>Puniceicoccales</taxon>
        <taxon>Pelagicoccaceae</taxon>
        <taxon>Pelagicoccus</taxon>
    </lineage>
</organism>
<name>A0A927IIJ4_9BACT</name>
<evidence type="ECO:0000256" key="1">
    <source>
        <dbReference type="ARBA" id="ARBA00022729"/>
    </source>
</evidence>
<dbReference type="InterPro" id="IPR001638">
    <property type="entry name" value="Solute-binding_3/MltF_N"/>
</dbReference>
<dbReference type="SUPFAM" id="SSF53850">
    <property type="entry name" value="Periplasmic binding protein-like II"/>
    <property type="match status" value="1"/>
</dbReference>
<reference evidence="5" key="1">
    <citation type="submission" date="2020-09" db="EMBL/GenBank/DDBJ databases">
        <title>Pelagicoccus enzymogenes sp. nov. with an EPS production, isolated from marine sediment.</title>
        <authorList>
            <person name="Feng X."/>
        </authorList>
    </citation>
    <scope>NUCLEOTIDE SEQUENCE</scope>
    <source>
        <strain evidence="5">NFK12</strain>
    </source>
</reference>
<keyword evidence="1 2" id="KW-0732">Signal</keyword>
<feature type="domain" description="Ionotropic glutamate receptor C-terminal" evidence="4">
    <location>
        <begin position="26"/>
        <end position="246"/>
    </location>
</feature>
<dbReference type="RefSeq" id="WP_191617651.1">
    <property type="nucleotide sequence ID" value="NZ_JACYFG010000036.1"/>
</dbReference>
<dbReference type="CDD" id="cd13629">
    <property type="entry name" value="PBP2_Dsm1740"/>
    <property type="match status" value="1"/>
</dbReference>
<evidence type="ECO:0000313" key="6">
    <source>
        <dbReference type="Proteomes" id="UP000622317"/>
    </source>
</evidence>
<protein>
    <submittedName>
        <fullName evidence="5">Transporter substrate-binding domain-containing protein</fullName>
    </submittedName>
</protein>
<dbReference type="InterPro" id="IPR001320">
    <property type="entry name" value="Iontro_rcpt_C"/>
</dbReference>
<sequence length="260" mass="28843">MKAHSLILAFLAFFLVSCGEKEADDTLVVGMELSYPPFEMSDENNEPSGVSVDLAYALGKSLGRPVRIENIAFAGLISSLKTGKIDLIISSMTATEERAQSIDFSDPYLNTGLCLLVSKSSDIQTIEDADQEGNSIAVKQGTTGHLYAIDNIKNARVLPLDKETAAVVEVTQGKADAFIYDQMSTFRNWKRHPETTRPILSPFKQENWAIGIRKGNEELRQQVNAFLSEFQASGGFETLGERYLSEEKKAFQQMGYPFFF</sequence>
<gene>
    <name evidence="5" type="ORF">IEN85_13725</name>
</gene>
<keyword evidence="6" id="KW-1185">Reference proteome</keyword>
<dbReference type="EMBL" id="JACYFG010000036">
    <property type="protein sequence ID" value="MBD5780555.1"/>
    <property type="molecule type" value="Genomic_DNA"/>
</dbReference>
<dbReference type="AlphaFoldDB" id="A0A927IIJ4"/>
<proteinExistence type="predicted"/>
<accession>A0A927IIJ4</accession>
<feature type="chain" id="PRO_5037597840" evidence="2">
    <location>
        <begin position="24"/>
        <end position="260"/>
    </location>
</feature>
<dbReference type="PANTHER" id="PTHR35936:SF17">
    <property type="entry name" value="ARGININE-BINDING EXTRACELLULAR PROTEIN ARTP"/>
    <property type="match status" value="1"/>
</dbReference>
<evidence type="ECO:0000256" key="2">
    <source>
        <dbReference type="SAM" id="SignalP"/>
    </source>
</evidence>
<dbReference type="SMART" id="SM00079">
    <property type="entry name" value="PBPe"/>
    <property type="match status" value="1"/>
</dbReference>